<feature type="domain" description="Carrier" evidence="1">
    <location>
        <begin position="1"/>
        <end position="82"/>
    </location>
</feature>
<dbReference type="EMBL" id="BONH01000009">
    <property type="protein sequence ID" value="GIF97714.1"/>
    <property type="molecule type" value="Genomic_DNA"/>
</dbReference>
<keyword evidence="3" id="KW-1185">Reference proteome</keyword>
<evidence type="ECO:0000259" key="1">
    <source>
        <dbReference type="PROSITE" id="PS50075"/>
    </source>
</evidence>
<evidence type="ECO:0000313" key="3">
    <source>
        <dbReference type="Proteomes" id="UP000659904"/>
    </source>
</evidence>
<dbReference type="InterPro" id="IPR036736">
    <property type="entry name" value="ACP-like_sf"/>
</dbReference>
<dbReference type="PROSITE" id="PS50075">
    <property type="entry name" value="CARRIER"/>
    <property type="match status" value="1"/>
</dbReference>
<dbReference type="Pfam" id="PF00550">
    <property type="entry name" value="PP-binding"/>
    <property type="match status" value="1"/>
</dbReference>
<dbReference type="AlphaFoldDB" id="A0A8J3KKS8"/>
<proteinExistence type="predicted"/>
<comment type="caution">
    <text evidence="2">The sequence shown here is derived from an EMBL/GenBank/DDBJ whole genome shotgun (WGS) entry which is preliminary data.</text>
</comment>
<dbReference type="SUPFAM" id="SSF47336">
    <property type="entry name" value="ACP-like"/>
    <property type="match status" value="1"/>
</dbReference>
<organism evidence="2 3">
    <name type="scientific">Catellatospora citrea</name>
    <dbReference type="NCBI Taxonomy" id="53366"/>
    <lineage>
        <taxon>Bacteria</taxon>
        <taxon>Bacillati</taxon>
        <taxon>Actinomycetota</taxon>
        <taxon>Actinomycetes</taxon>
        <taxon>Micromonosporales</taxon>
        <taxon>Micromonosporaceae</taxon>
        <taxon>Catellatospora</taxon>
    </lineage>
</organism>
<dbReference type="InterPro" id="IPR009081">
    <property type="entry name" value="PP-bd_ACP"/>
</dbReference>
<accession>A0A8J3KKS8</accession>
<reference evidence="2 3" key="1">
    <citation type="submission" date="2021-01" db="EMBL/GenBank/DDBJ databases">
        <title>Whole genome shotgun sequence of Catellatospora citrea NBRC 14495.</title>
        <authorList>
            <person name="Komaki H."/>
            <person name="Tamura T."/>
        </authorList>
    </citation>
    <scope>NUCLEOTIDE SEQUENCE [LARGE SCALE GENOMIC DNA]</scope>
    <source>
        <strain evidence="2 3">NBRC 14495</strain>
    </source>
</reference>
<sequence>MTASTLEADLAALVAQASEGGITTADALAEQESLGLLGLTSLGFLRLIHAVERGYGVVLDLDDDVSFMDTVASLAAHLRAQGV</sequence>
<evidence type="ECO:0000313" key="2">
    <source>
        <dbReference type="EMBL" id="GIF97714.1"/>
    </source>
</evidence>
<dbReference type="Proteomes" id="UP000659904">
    <property type="component" value="Unassembled WGS sequence"/>
</dbReference>
<name>A0A8J3KKS8_9ACTN</name>
<dbReference type="Gene3D" id="1.10.1200.10">
    <property type="entry name" value="ACP-like"/>
    <property type="match status" value="1"/>
</dbReference>
<protein>
    <recommendedName>
        <fullName evidence="1">Carrier domain-containing protein</fullName>
    </recommendedName>
</protein>
<gene>
    <name evidence="2" type="ORF">Cci01nite_28080</name>
</gene>
<dbReference type="RefSeq" id="WP_120315229.1">
    <property type="nucleotide sequence ID" value="NZ_BONH01000009.1"/>
</dbReference>